<dbReference type="CDD" id="cd04301">
    <property type="entry name" value="NAT_SF"/>
    <property type="match status" value="1"/>
</dbReference>
<evidence type="ECO:0000313" key="3">
    <source>
        <dbReference type="Proteomes" id="UP000226179"/>
    </source>
</evidence>
<proteinExistence type="predicted"/>
<dbReference type="InterPro" id="IPR000182">
    <property type="entry name" value="GNAT_dom"/>
</dbReference>
<gene>
    <name evidence="2" type="ORF">RN90_10930</name>
</gene>
<organism evidence="2 3">
    <name type="scientific">Fusobacterium animalis</name>
    <dbReference type="NCBI Taxonomy" id="76859"/>
    <lineage>
        <taxon>Bacteria</taxon>
        <taxon>Fusobacteriati</taxon>
        <taxon>Fusobacteriota</taxon>
        <taxon>Fusobacteriia</taxon>
        <taxon>Fusobacteriales</taxon>
        <taxon>Fusobacteriaceae</taxon>
        <taxon>Fusobacterium</taxon>
    </lineage>
</organism>
<dbReference type="Gene3D" id="3.40.630.30">
    <property type="match status" value="1"/>
</dbReference>
<protein>
    <recommendedName>
        <fullName evidence="1">N-acetyltransferase domain-containing protein</fullName>
    </recommendedName>
</protein>
<sequence>MDNLELIRYSDIGPDILKEIFKKIVEDYLKVSQKKLKNIKDKDKAKLMIAGLKEDFIDYYPGIVEWFNKIIKEIDDDNKRRELFLAIITNQENIELVGILILKNTNKEKKICSMRVLENFRNKGIGKKLFEKAFEYLGTRKPLITLPEECYKGAFKKLLEKYNFVETNRVEGFYRDNKIEYFFNEDK</sequence>
<dbReference type="PROSITE" id="PS51186">
    <property type="entry name" value="GNAT"/>
    <property type="match status" value="1"/>
</dbReference>
<dbReference type="Proteomes" id="UP000226179">
    <property type="component" value="Unassembled WGS sequence"/>
</dbReference>
<reference evidence="2 3" key="1">
    <citation type="submission" date="2017-06" db="EMBL/GenBank/DDBJ databases">
        <title>Draft genome sequence of Fusobacterium nucleatum subsp. animalis KCOM 1280 (=ChDC F318).</title>
        <authorList>
            <person name="Kook J.-K."/>
            <person name="Park S.-N."/>
            <person name="Lim Y.K."/>
            <person name="Roh H."/>
        </authorList>
    </citation>
    <scope>NUCLEOTIDE SEQUENCE [LARGE SCALE GENOMIC DNA]</scope>
    <source>
        <strain evidence="3">KCOM 1280 ( ChDC F318)</strain>
    </source>
</reference>
<dbReference type="Pfam" id="PF00583">
    <property type="entry name" value="Acetyltransf_1"/>
    <property type="match status" value="1"/>
</dbReference>
<dbReference type="GO" id="GO:0016747">
    <property type="term" value="F:acyltransferase activity, transferring groups other than amino-acyl groups"/>
    <property type="evidence" value="ECO:0007669"/>
    <property type="project" value="InterPro"/>
</dbReference>
<dbReference type="RefSeq" id="WP_158412393.1">
    <property type="nucleotide sequence ID" value="NZ_CP077150.1"/>
</dbReference>
<dbReference type="SUPFAM" id="SSF55729">
    <property type="entry name" value="Acyl-CoA N-acyltransferases (Nat)"/>
    <property type="match status" value="1"/>
</dbReference>
<evidence type="ECO:0000259" key="1">
    <source>
        <dbReference type="PROSITE" id="PS51186"/>
    </source>
</evidence>
<evidence type="ECO:0000313" key="2">
    <source>
        <dbReference type="EMBL" id="PGH25818.1"/>
    </source>
</evidence>
<comment type="caution">
    <text evidence="2">The sequence shown here is derived from an EMBL/GenBank/DDBJ whole genome shotgun (WGS) entry which is preliminary data.</text>
</comment>
<dbReference type="AlphaFoldDB" id="A0A2B7YY48"/>
<feature type="domain" description="N-acetyltransferase" evidence="1">
    <location>
        <begin position="47"/>
        <end position="186"/>
    </location>
</feature>
<accession>A0A2B7YY48</accession>
<dbReference type="EMBL" id="NJGJ01000001">
    <property type="protein sequence ID" value="PGH25818.1"/>
    <property type="molecule type" value="Genomic_DNA"/>
</dbReference>
<dbReference type="InterPro" id="IPR016181">
    <property type="entry name" value="Acyl_CoA_acyltransferase"/>
</dbReference>
<name>A0A2B7YY48_9FUSO</name>